<accession>A0A5C1QIH0</accession>
<dbReference type="Gene3D" id="1.10.1780.10">
    <property type="entry name" value="Clp, N-terminal domain"/>
    <property type="match status" value="1"/>
</dbReference>
<dbReference type="PRINTS" id="PR00300">
    <property type="entry name" value="CLPPROTEASEA"/>
</dbReference>
<feature type="domain" description="AAA+ ATPase" evidence="8">
    <location>
        <begin position="204"/>
        <end position="349"/>
    </location>
</feature>
<keyword evidence="11" id="KW-1185">Reference proteome</keyword>
<sequence length="746" mass="82807">MKVNEAVQNIINAAYHDARLKKHEFFTPEHILYSALFFDGTISIIKECGADPELIKKDLEEYFSKYMPTLDNGEDPSESVGLQNVIERTMMHLESTGKEIVDEGDLLVSLFKEKESYGSYYMKKVGIDKMTLLSVVSHGSHKFVQKDDDSKTAADDSKSQKRTSALESYTHNLTKRARNGELDKLIGREDIIERTIQVLLRRNKNNPIHVGDPGVGKTVLTEGLALKIINDEVPSGLKNHEVFSLDLGSLLAGSKYRGDFEERLKAVIKELEIRGNSILFIDEIHNIIGAGAVSGGSFDASNLLKPALTTGKLKCIGCTTFDEYKKHFEKAHAFTRRFQKIDVPETNIEDTIKILEGIIDSYESHHNVKYTKEAIIATVELSSRYLNDRRLPDKAIDVIDEAGARARMNSSGDVQTITKAHIENVLSSIAGIPNKTISSSENSMLKGLGEKIKRKLFGQDAAVDLVVESVKRSRAGFRAEDKPVASLLFAGSTGVGKTELAKQLALELAIPLIRFDMSEYQEKHTVARLIGAPPGYTGYEEGGQLVDSIKKNPYCVLLLDEIEKAHSDIYNLLLQIMDYATITDNLGRKADFRNVIIIMTSNAGAKDLGKAIIGFGENKVTGDAIFKAVEKAFTPEFRNRLDKVVTFNRLPQDVIESIVVKEISQLKEMLYKKNVSLKVTKDAISLLSTIGYSEEFGARNMARVVDHEIKSKFIDEILFGDLVNGGSVHVSIKKGLISVKVESLVR</sequence>
<evidence type="ECO:0000256" key="6">
    <source>
        <dbReference type="RuleBase" id="RU004432"/>
    </source>
</evidence>
<keyword evidence="4 6" id="KW-0067">ATP-binding</keyword>
<dbReference type="GO" id="GO:0043335">
    <property type="term" value="P:protein unfolding"/>
    <property type="evidence" value="ECO:0007669"/>
    <property type="project" value="InterPro"/>
</dbReference>
<feature type="domain" description="Clp ATPase C-terminal" evidence="9">
    <location>
        <begin position="650"/>
        <end position="739"/>
    </location>
</feature>
<dbReference type="GO" id="GO:0006508">
    <property type="term" value="P:proteolysis"/>
    <property type="evidence" value="ECO:0007669"/>
    <property type="project" value="UniProtKB-KW"/>
</dbReference>
<dbReference type="SUPFAM" id="SSF81923">
    <property type="entry name" value="Double Clp-N motif"/>
    <property type="match status" value="1"/>
</dbReference>
<dbReference type="GO" id="GO:0005524">
    <property type="term" value="F:ATP binding"/>
    <property type="evidence" value="ECO:0007669"/>
    <property type="project" value="UniProtKB-KW"/>
</dbReference>
<evidence type="ECO:0000256" key="2">
    <source>
        <dbReference type="ARBA" id="ARBA00022741"/>
    </source>
</evidence>
<evidence type="ECO:0000256" key="5">
    <source>
        <dbReference type="ARBA" id="ARBA00023186"/>
    </source>
</evidence>
<dbReference type="PROSITE" id="PS00871">
    <property type="entry name" value="CLPAB_2"/>
    <property type="match status" value="1"/>
</dbReference>
<reference evidence="10 11" key="1">
    <citation type="submission" date="2019-02" db="EMBL/GenBank/DDBJ databases">
        <authorList>
            <person name="Fomenkov A."/>
            <person name="Dubinina G."/>
            <person name="Grabovich M."/>
            <person name="Vincze T."/>
            <person name="Roberts R.J."/>
        </authorList>
    </citation>
    <scope>NUCLEOTIDE SEQUENCE [LARGE SCALE GENOMIC DNA]</scope>
    <source>
        <strain evidence="10 11">P</strain>
    </source>
</reference>
<proteinExistence type="inferred from homology"/>
<feature type="domain" description="AAA+ ATPase" evidence="8">
    <location>
        <begin position="483"/>
        <end position="630"/>
    </location>
</feature>
<dbReference type="GO" id="GO:0008233">
    <property type="term" value="F:peptidase activity"/>
    <property type="evidence" value="ECO:0007669"/>
    <property type="project" value="UniProtKB-KW"/>
</dbReference>
<dbReference type="GO" id="GO:0034605">
    <property type="term" value="P:cellular response to heat"/>
    <property type="evidence" value="ECO:0007669"/>
    <property type="project" value="TreeGrafter"/>
</dbReference>
<dbReference type="GO" id="GO:0016887">
    <property type="term" value="F:ATP hydrolysis activity"/>
    <property type="evidence" value="ECO:0007669"/>
    <property type="project" value="InterPro"/>
</dbReference>
<dbReference type="InterPro" id="IPR041546">
    <property type="entry name" value="ClpA/ClpB_AAA_lid"/>
</dbReference>
<dbReference type="AlphaFoldDB" id="A0A5C1QIH0"/>
<dbReference type="CDD" id="cd00009">
    <property type="entry name" value="AAA"/>
    <property type="match status" value="1"/>
</dbReference>
<dbReference type="Pfam" id="PF00004">
    <property type="entry name" value="AAA"/>
    <property type="match status" value="1"/>
</dbReference>
<dbReference type="InterPro" id="IPR003959">
    <property type="entry name" value="ATPase_AAA_core"/>
</dbReference>
<evidence type="ECO:0000313" key="10">
    <source>
        <dbReference type="EMBL" id="QEN06334.1"/>
    </source>
</evidence>
<dbReference type="NCBIfam" id="TIGR02639">
    <property type="entry name" value="ClpA"/>
    <property type="match status" value="1"/>
</dbReference>
<dbReference type="SUPFAM" id="SSF52540">
    <property type="entry name" value="P-loop containing nucleoside triphosphate hydrolases"/>
    <property type="match status" value="2"/>
</dbReference>
<dbReference type="InterPro" id="IPR013461">
    <property type="entry name" value="ClpA"/>
</dbReference>
<protein>
    <submittedName>
        <fullName evidence="10">ATP-dependent Clp protease ATP-binding subunit ClpA</fullName>
    </submittedName>
</protein>
<evidence type="ECO:0000256" key="1">
    <source>
        <dbReference type="ARBA" id="ARBA00022737"/>
    </source>
</evidence>
<dbReference type="PANTHER" id="PTHR11638:SF111">
    <property type="entry name" value="ATP-DEPENDENT CLP PROTEASE ATP-BINDING SUBUNIT CLPA"/>
    <property type="match status" value="1"/>
</dbReference>
<evidence type="ECO:0000256" key="3">
    <source>
        <dbReference type="ARBA" id="ARBA00022801"/>
    </source>
</evidence>
<dbReference type="Pfam" id="PF07724">
    <property type="entry name" value="AAA_2"/>
    <property type="match status" value="1"/>
</dbReference>
<dbReference type="OrthoDB" id="9803641at2"/>
<evidence type="ECO:0000256" key="4">
    <source>
        <dbReference type="ARBA" id="ARBA00022840"/>
    </source>
</evidence>
<keyword evidence="5 6" id="KW-0143">Chaperone</keyword>
<dbReference type="SMART" id="SM00382">
    <property type="entry name" value="AAA"/>
    <property type="match status" value="2"/>
</dbReference>
<dbReference type="InterPro" id="IPR050130">
    <property type="entry name" value="ClpA_ClpB"/>
</dbReference>
<evidence type="ECO:0000259" key="9">
    <source>
        <dbReference type="SMART" id="SM01086"/>
    </source>
</evidence>
<keyword evidence="3" id="KW-0378">Hydrolase</keyword>
<dbReference type="Proteomes" id="UP000323824">
    <property type="component" value="Chromosome"/>
</dbReference>
<dbReference type="Gene3D" id="1.10.8.60">
    <property type="match status" value="2"/>
</dbReference>
<dbReference type="InterPro" id="IPR028299">
    <property type="entry name" value="ClpA/B_CS2"/>
</dbReference>
<feature type="region of interest" description="Disordered" evidence="7">
    <location>
        <begin position="144"/>
        <end position="164"/>
    </location>
</feature>
<dbReference type="Pfam" id="PF02861">
    <property type="entry name" value="Clp_N"/>
    <property type="match status" value="1"/>
</dbReference>
<dbReference type="CDD" id="cd19499">
    <property type="entry name" value="RecA-like_ClpB_Hsp104-like"/>
    <property type="match status" value="1"/>
</dbReference>
<dbReference type="KEGG" id="sper:EW093_02360"/>
<dbReference type="Pfam" id="PF10431">
    <property type="entry name" value="ClpB_D2-small"/>
    <property type="match status" value="1"/>
</dbReference>
<dbReference type="PROSITE" id="PS00690">
    <property type="entry name" value="DEAH_ATP_HELICASE"/>
    <property type="match status" value="1"/>
</dbReference>
<dbReference type="InterPro" id="IPR002464">
    <property type="entry name" value="DNA/RNA_helicase_DEAH_CS"/>
</dbReference>
<dbReference type="InterPro" id="IPR019489">
    <property type="entry name" value="Clp_ATPase_C"/>
</dbReference>
<dbReference type="InterPro" id="IPR027417">
    <property type="entry name" value="P-loop_NTPase"/>
</dbReference>
<evidence type="ECO:0000259" key="8">
    <source>
        <dbReference type="SMART" id="SM00382"/>
    </source>
</evidence>
<dbReference type="EMBL" id="CP035807">
    <property type="protein sequence ID" value="QEN06334.1"/>
    <property type="molecule type" value="Genomic_DNA"/>
</dbReference>
<keyword evidence="10" id="KW-0645">Protease</keyword>
<dbReference type="InterPro" id="IPR003593">
    <property type="entry name" value="AAA+_ATPase"/>
</dbReference>
<dbReference type="PROSITE" id="PS00870">
    <property type="entry name" value="CLPAB_1"/>
    <property type="match status" value="1"/>
</dbReference>
<comment type="similarity">
    <text evidence="6">Belongs to the ClpA/ClpB family.</text>
</comment>
<dbReference type="InterPro" id="IPR004176">
    <property type="entry name" value="Clp_R_N"/>
</dbReference>
<dbReference type="Pfam" id="PF17871">
    <property type="entry name" value="AAA_lid_9"/>
    <property type="match status" value="1"/>
</dbReference>
<name>A0A5C1QIH0_9SPIO</name>
<keyword evidence="2 6" id="KW-0547">Nucleotide-binding</keyword>
<dbReference type="SMART" id="SM01086">
    <property type="entry name" value="ClpB_D2-small"/>
    <property type="match status" value="1"/>
</dbReference>
<dbReference type="FunFam" id="1.10.8.60:FF:000011">
    <property type="entry name" value="ATP-dependent Clp protease ATP-binding subunit"/>
    <property type="match status" value="1"/>
</dbReference>
<dbReference type="GO" id="GO:0005737">
    <property type="term" value="C:cytoplasm"/>
    <property type="evidence" value="ECO:0007669"/>
    <property type="project" value="TreeGrafter"/>
</dbReference>
<reference evidence="10 11" key="2">
    <citation type="submission" date="2019-09" db="EMBL/GenBank/DDBJ databases">
        <title>Complete Genome Sequence and Methylome Analysis of free living Spirochaetas.</title>
        <authorList>
            <person name="Leshcheva N."/>
            <person name="Mikheeva N."/>
        </authorList>
    </citation>
    <scope>NUCLEOTIDE SEQUENCE [LARGE SCALE GENOMIC DNA]</scope>
    <source>
        <strain evidence="10 11">P</strain>
    </source>
</reference>
<dbReference type="InterPro" id="IPR001270">
    <property type="entry name" value="ClpA/B"/>
</dbReference>
<dbReference type="PANTHER" id="PTHR11638">
    <property type="entry name" value="ATP-DEPENDENT CLP PROTEASE"/>
    <property type="match status" value="1"/>
</dbReference>
<gene>
    <name evidence="10" type="primary">clpA</name>
    <name evidence="10" type="ORF">EW093_02360</name>
</gene>
<dbReference type="InterPro" id="IPR018368">
    <property type="entry name" value="ClpA/B_CS1"/>
</dbReference>
<organism evidence="10 11">
    <name type="scientific">Thiospirochaeta perfilievii</name>
    <dbReference type="NCBI Taxonomy" id="252967"/>
    <lineage>
        <taxon>Bacteria</taxon>
        <taxon>Pseudomonadati</taxon>
        <taxon>Spirochaetota</taxon>
        <taxon>Spirochaetia</taxon>
        <taxon>Spirochaetales</taxon>
        <taxon>Spirochaetaceae</taxon>
        <taxon>Thiospirochaeta</taxon>
    </lineage>
</organism>
<feature type="compositionally biased region" description="Basic and acidic residues" evidence="7">
    <location>
        <begin position="144"/>
        <end position="159"/>
    </location>
</feature>
<evidence type="ECO:0000256" key="7">
    <source>
        <dbReference type="SAM" id="MobiDB-lite"/>
    </source>
</evidence>
<dbReference type="InterPro" id="IPR036628">
    <property type="entry name" value="Clp_N_dom_sf"/>
</dbReference>
<keyword evidence="1" id="KW-0677">Repeat</keyword>
<evidence type="ECO:0000313" key="11">
    <source>
        <dbReference type="Proteomes" id="UP000323824"/>
    </source>
</evidence>
<dbReference type="Gene3D" id="3.40.50.300">
    <property type="entry name" value="P-loop containing nucleotide triphosphate hydrolases"/>
    <property type="match status" value="2"/>
</dbReference>